<protein>
    <submittedName>
        <fullName evidence="1">Uncharacterized protein</fullName>
    </submittedName>
</protein>
<name>A0ABR1CJ87_NECAM</name>
<dbReference type="EMBL" id="JAVFWL010000002">
    <property type="protein sequence ID" value="KAK6737738.1"/>
    <property type="molecule type" value="Genomic_DNA"/>
</dbReference>
<proteinExistence type="predicted"/>
<evidence type="ECO:0000313" key="2">
    <source>
        <dbReference type="Proteomes" id="UP001303046"/>
    </source>
</evidence>
<evidence type="ECO:0000313" key="1">
    <source>
        <dbReference type="EMBL" id="KAK6737738.1"/>
    </source>
</evidence>
<sequence length="160" mass="18393">MTSRLTDISSNCFILPDKSDVPIYPLPRNERLGWHKGGFELPKDHVATTAKPLTEYAMGSLEEKKKSKKVLLSPPSSRLAQGFQWTCVPPKLFLPYKVQVFHDQSNIMRALKMAKKQKRQASNDSFRKFRRHCPCSTVFESRHVETKFLIDFLAEKLAVV</sequence>
<reference evidence="1 2" key="1">
    <citation type="submission" date="2023-08" db="EMBL/GenBank/DDBJ databases">
        <title>A Necator americanus chromosomal reference genome.</title>
        <authorList>
            <person name="Ilik V."/>
            <person name="Petrzelkova K.J."/>
            <person name="Pardy F."/>
            <person name="Fuh T."/>
            <person name="Niatou-Singa F.S."/>
            <person name="Gouil Q."/>
            <person name="Baker L."/>
            <person name="Ritchie M.E."/>
            <person name="Jex A.R."/>
            <person name="Gazzola D."/>
            <person name="Li H."/>
            <person name="Toshio Fujiwara R."/>
            <person name="Zhan B."/>
            <person name="Aroian R.V."/>
            <person name="Pafco B."/>
            <person name="Schwarz E.M."/>
        </authorList>
    </citation>
    <scope>NUCLEOTIDE SEQUENCE [LARGE SCALE GENOMIC DNA]</scope>
    <source>
        <strain evidence="1 2">Aroian</strain>
        <tissue evidence="1">Whole animal</tissue>
    </source>
</reference>
<comment type="caution">
    <text evidence="1">The sequence shown here is derived from an EMBL/GenBank/DDBJ whole genome shotgun (WGS) entry which is preliminary data.</text>
</comment>
<organism evidence="1 2">
    <name type="scientific">Necator americanus</name>
    <name type="common">Human hookworm</name>
    <dbReference type="NCBI Taxonomy" id="51031"/>
    <lineage>
        <taxon>Eukaryota</taxon>
        <taxon>Metazoa</taxon>
        <taxon>Ecdysozoa</taxon>
        <taxon>Nematoda</taxon>
        <taxon>Chromadorea</taxon>
        <taxon>Rhabditida</taxon>
        <taxon>Rhabditina</taxon>
        <taxon>Rhabditomorpha</taxon>
        <taxon>Strongyloidea</taxon>
        <taxon>Ancylostomatidae</taxon>
        <taxon>Bunostominae</taxon>
        <taxon>Necator</taxon>
    </lineage>
</organism>
<gene>
    <name evidence="1" type="primary">Necator_chrII.g7861</name>
    <name evidence="1" type="ORF">RB195_020067</name>
</gene>
<keyword evidence="2" id="KW-1185">Reference proteome</keyword>
<accession>A0ABR1CJ87</accession>
<dbReference type="Proteomes" id="UP001303046">
    <property type="component" value="Unassembled WGS sequence"/>
</dbReference>